<dbReference type="AlphaFoldDB" id="A0A1M6N5A5"/>
<evidence type="ECO:0000256" key="1">
    <source>
        <dbReference type="ARBA" id="ARBA00007137"/>
    </source>
</evidence>
<dbReference type="Gene3D" id="3.20.20.480">
    <property type="entry name" value="Trimethylamine methyltransferase-like"/>
    <property type="match status" value="1"/>
</dbReference>
<organism evidence="4 5">
    <name type="scientific">Dethiosulfatibacter aminovorans DSM 17477</name>
    <dbReference type="NCBI Taxonomy" id="1121476"/>
    <lineage>
        <taxon>Bacteria</taxon>
        <taxon>Bacillati</taxon>
        <taxon>Bacillota</taxon>
        <taxon>Tissierellia</taxon>
        <taxon>Dethiosulfatibacter</taxon>
    </lineage>
</organism>
<keyword evidence="3 4" id="KW-0808">Transferase</keyword>
<reference evidence="4 5" key="1">
    <citation type="submission" date="2016-11" db="EMBL/GenBank/DDBJ databases">
        <authorList>
            <person name="Jaros S."/>
            <person name="Januszkiewicz K."/>
            <person name="Wedrychowicz H."/>
        </authorList>
    </citation>
    <scope>NUCLEOTIDE SEQUENCE [LARGE SCALE GENOMIC DNA]</scope>
    <source>
        <strain evidence="4 5">DSM 17477</strain>
    </source>
</reference>
<feature type="non-terminal residue" evidence="4">
    <location>
        <position position="75"/>
    </location>
</feature>
<protein>
    <submittedName>
        <fullName evidence="4">Trimethylamine methyltransferase (MTTB)</fullName>
    </submittedName>
</protein>
<dbReference type="GO" id="GO:0032259">
    <property type="term" value="P:methylation"/>
    <property type="evidence" value="ECO:0007669"/>
    <property type="project" value="UniProtKB-KW"/>
</dbReference>
<comment type="similarity">
    <text evidence="1">Belongs to the trimethylamine methyltransferase family.</text>
</comment>
<dbReference type="Pfam" id="PF06253">
    <property type="entry name" value="MTTB"/>
    <property type="match status" value="1"/>
</dbReference>
<evidence type="ECO:0000313" key="5">
    <source>
        <dbReference type="Proteomes" id="UP000184052"/>
    </source>
</evidence>
<dbReference type="Proteomes" id="UP000184052">
    <property type="component" value="Unassembled WGS sequence"/>
</dbReference>
<accession>A0A1M6N5A5</accession>
<dbReference type="InterPro" id="IPR038601">
    <property type="entry name" value="MttB-like_sf"/>
</dbReference>
<evidence type="ECO:0000256" key="2">
    <source>
        <dbReference type="ARBA" id="ARBA00022603"/>
    </source>
</evidence>
<keyword evidence="2 4" id="KW-0489">Methyltransferase</keyword>
<dbReference type="STRING" id="1121476.SAMN02745751_03686"/>
<sequence length="75" mass="8621">MTTVKRNINFSVLNQEKIDMIHEKSMYLLENVGMKMTGDRTLEKLKEKGAIIEGDIVKFPRSVVEEALRTVPKEV</sequence>
<dbReference type="RefSeq" id="WP_175548599.1">
    <property type="nucleotide sequence ID" value="NZ_FQZL01000060.1"/>
</dbReference>
<dbReference type="InterPro" id="IPR010426">
    <property type="entry name" value="MTTB_MeTrfase"/>
</dbReference>
<dbReference type="GO" id="GO:0015948">
    <property type="term" value="P:methanogenesis"/>
    <property type="evidence" value="ECO:0007669"/>
    <property type="project" value="InterPro"/>
</dbReference>
<gene>
    <name evidence="4" type="ORF">SAMN02745751_03686</name>
</gene>
<evidence type="ECO:0000313" key="4">
    <source>
        <dbReference type="EMBL" id="SHJ90854.1"/>
    </source>
</evidence>
<dbReference type="GO" id="GO:0008168">
    <property type="term" value="F:methyltransferase activity"/>
    <property type="evidence" value="ECO:0007669"/>
    <property type="project" value="UniProtKB-KW"/>
</dbReference>
<dbReference type="EMBL" id="FQZL01000060">
    <property type="protein sequence ID" value="SHJ90854.1"/>
    <property type="molecule type" value="Genomic_DNA"/>
</dbReference>
<proteinExistence type="inferred from homology"/>
<evidence type="ECO:0000256" key="3">
    <source>
        <dbReference type="ARBA" id="ARBA00022679"/>
    </source>
</evidence>
<name>A0A1M6N5A5_9FIRM</name>
<keyword evidence="5" id="KW-1185">Reference proteome</keyword>